<dbReference type="PANTHER" id="PTHR48041:SF41">
    <property type="entry name" value="ABC TRANSPORTER G FAMILY"/>
    <property type="match status" value="1"/>
</dbReference>
<keyword evidence="8" id="KW-1185">Reference proteome</keyword>
<dbReference type="GO" id="GO:0042626">
    <property type="term" value="F:ATPase-coupled transmembrane transporter activity"/>
    <property type="evidence" value="ECO:0007669"/>
    <property type="project" value="TreeGrafter"/>
</dbReference>
<evidence type="ECO:0000313" key="8">
    <source>
        <dbReference type="Proteomes" id="UP000467841"/>
    </source>
</evidence>
<protein>
    <recommendedName>
        <fullName evidence="6">ABC transporter domain-containing protein</fullName>
    </recommendedName>
</protein>
<dbReference type="OrthoDB" id="66620at2759"/>
<organism evidence="7 8">
    <name type="scientific">Microthlaspi erraticum</name>
    <dbReference type="NCBI Taxonomy" id="1685480"/>
    <lineage>
        <taxon>Eukaryota</taxon>
        <taxon>Viridiplantae</taxon>
        <taxon>Streptophyta</taxon>
        <taxon>Embryophyta</taxon>
        <taxon>Tracheophyta</taxon>
        <taxon>Spermatophyta</taxon>
        <taxon>Magnoliopsida</taxon>
        <taxon>eudicotyledons</taxon>
        <taxon>Gunneridae</taxon>
        <taxon>Pentapetalae</taxon>
        <taxon>rosids</taxon>
        <taxon>malvids</taxon>
        <taxon>Brassicales</taxon>
        <taxon>Brassicaceae</taxon>
        <taxon>Coluteocarpeae</taxon>
        <taxon>Microthlaspi</taxon>
    </lineage>
</organism>
<dbReference type="EMBL" id="CACVBM020000111">
    <property type="protein sequence ID" value="CAA7014606.1"/>
    <property type="molecule type" value="Genomic_DNA"/>
</dbReference>
<dbReference type="InterPro" id="IPR027417">
    <property type="entry name" value="P-loop_NTPase"/>
</dbReference>
<evidence type="ECO:0000256" key="1">
    <source>
        <dbReference type="ARBA" id="ARBA00004141"/>
    </source>
</evidence>
<dbReference type="Pfam" id="PF00005">
    <property type="entry name" value="ABC_tran"/>
    <property type="match status" value="1"/>
</dbReference>
<dbReference type="GO" id="GO:0016887">
    <property type="term" value="F:ATP hydrolysis activity"/>
    <property type="evidence" value="ECO:0007669"/>
    <property type="project" value="InterPro"/>
</dbReference>
<evidence type="ECO:0000259" key="6">
    <source>
        <dbReference type="Pfam" id="PF00005"/>
    </source>
</evidence>
<feature type="domain" description="ABC transporter" evidence="6">
    <location>
        <begin position="1"/>
        <end position="106"/>
    </location>
</feature>
<accession>A0A6D2HIK2</accession>
<dbReference type="InterPro" id="IPR050352">
    <property type="entry name" value="ABCG_transporters"/>
</dbReference>
<dbReference type="SUPFAM" id="SSF52540">
    <property type="entry name" value="P-loop containing nucleoside triphosphate hydrolases"/>
    <property type="match status" value="1"/>
</dbReference>
<name>A0A6D2HIK2_9BRAS</name>
<evidence type="ECO:0000313" key="7">
    <source>
        <dbReference type="EMBL" id="CAA7014606.1"/>
    </source>
</evidence>
<keyword evidence="3" id="KW-0812">Transmembrane</keyword>
<reference evidence="7" key="1">
    <citation type="submission" date="2020-01" db="EMBL/GenBank/DDBJ databases">
        <authorList>
            <person name="Mishra B."/>
        </authorList>
    </citation>
    <scope>NUCLEOTIDE SEQUENCE [LARGE SCALE GENOMIC DNA]</scope>
</reference>
<dbReference type="InterPro" id="IPR003439">
    <property type="entry name" value="ABC_transporter-like_ATP-bd"/>
</dbReference>
<evidence type="ECO:0000256" key="3">
    <source>
        <dbReference type="ARBA" id="ARBA00022692"/>
    </source>
</evidence>
<evidence type="ECO:0000256" key="5">
    <source>
        <dbReference type="ARBA" id="ARBA00023136"/>
    </source>
</evidence>
<keyword evidence="2" id="KW-0813">Transport</keyword>
<dbReference type="AlphaFoldDB" id="A0A6D2HIK2"/>
<dbReference type="PANTHER" id="PTHR48041">
    <property type="entry name" value="ABC TRANSPORTER G FAMILY MEMBER 28"/>
    <property type="match status" value="1"/>
</dbReference>
<dbReference type="Proteomes" id="UP000467841">
    <property type="component" value="Unassembled WGS sequence"/>
</dbReference>
<gene>
    <name evidence="7" type="ORF">MERR_LOCUS1841</name>
</gene>
<comment type="caution">
    <text evidence="7">The sequence shown here is derived from an EMBL/GenBank/DDBJ whole genome shotgun (WGS) entry which is preliminary data.</text>
</comment>
<keyword evidence="5" id="KW-0472">Membrane</keyword>
<keyword evidence="4" id="KW-1133">Transmembrane helix</keyword>
<comment type="subcellular location">
    <subcellularLocation>
        <location evidence="1">Membrane</location>
        <topology evidence="1">Multi-pass membrane protein</topology>
    </subcellularLocation>
</comment>
<evidence type="ECO:0000256" key="4">
    <source>
        <dbReference type="ARBA" id="ARBA00022989"/>
    </source>
</evidence>
<dbReference type="GO" id="GO:0005524">
    <property type="term" value="F:ATP binding"/>
    <property type="evidence" value="ECO:0007669"/>
    <property type="project" value="InterPro"/>
</dbReference>
<evidence type="ECO:0000256" key="2">
    <source>
        <dbReference type="ARBA" id="ARBA00022448"/>
    </source>
</evidence>
<dbReference type="Gene3D" id="3.40.50.300">
    <property type="entry name" value="P-loop containing nucleotide triphosphate hydrolases"/>
    <property type="match status" value="1"/>
</dbReference>
<proteinExistence type="predicted"/>
<dbReference type="GO" id="GO:0016020">
    <property type="term" value="C:membrane"/>
    <property type="evidence" value="ECO:0007669"/>
    <property type="project" value="UniProtKB-SubCell"/>
</dbReference>
<sequence>MGPSGSGKTTLLNVLAGQLSSSPRSTKFFLQWQDCVCETGGSALLAHSQLFLSQLPEISSAEEKDEDVNNLLFKLGLVSCADSCVGDAKVRAISGGEKKRLSLGILVFFTGCYCFQAGNKRSLRRSVFKQNNSISFNSKP</sequence>